<dbReference type="PROSITE" id="PS00211">
    <property type="entry name" value="ABC_TRANSPORTER_1"/>
    <property type="match status" value="1"/>
</dbReference>
<evidence type="ECO:0000259" key="8">
    <source>
        <dbReference type="PROSITE" id="PS50893"/>
    </source>
</evidence>
<dbReference type="SUPFAM" id="SSF90123">
    <property type="entry name" value="ABC transporter transmembrane region"/>
    <property type="match status" value="1"/>
</dbReference>
<evidence type="ECO:0000256" key="1">
    <source>
        <dbReference type="ARBA" id="ARBA00004141"/>
    </source>
</evidence>
<keyword evidence="6 7" id="KW-0472">Membrane</keyword>
<gene>
    <name evidence="10" type="ORF">UFOPK3773_02279</name>
    <name evidence="11" type="ORF">UFOPK3992_00700</name>
</gene>
<dbReference type="Gene3D" id="3.40.50.300">
    <property type="entry name" value="P-loop containing nucleotide triphosphate hydrolases"/>
    <property type="match status" value="1"/>
</dbReference>
<dbReference type="SUPFAM" id="SSF52540">
    <property type="entry name" value="P-loop containing nucleoside triphosphate hydrolases"/>
    <property type="match status" value="1"/>
</dbReference>
<dbReference type="InterPro" id="IPR036640">
    <property type="entry name" value="ABC1_TM_sf"/>
</dbReference>
<feature type="transmembrane region" description="Helical" evidence="7">
    <location>
        <begin position="156"/>
        <end position="176"/>
    </location>
</feature>
<feature type="transmembrane region" description="Helical" evidence="7">
    <location>
        <begin position="283"/>
        <end position="302"/>
    </location>
</feature>
<feature type="transmembrane region" description="Helical" evidence="7">
    <location>
        <begin position="35"/>
        <end position="58"/>
    </location>
</feature>
<evidence type="ECO:0000256" key="6">
    <source>
        <dbReference type="ARBA" id="ARBA00023136"/>
    </source>
</evidence>
<dbReference type="PANTHER" id="PTHR24221:SF654">
    <property type="entry name" value="ATP-BINDING CASSETTE SUB-FAMILY B MEMBER 6"/>
    <property type="match status" value="1"/>
</dbReference>
<keyword evidence="3" id="KW-0547">Nucleotide-binding</keyword>
<evidence type="ECO:0000313" key="10">
    <source>
        <dbReference type="EMBL" id="CAB4964643.1"/>
    </source>
</evidence>
<name>A0A6J7LCY8_9ZZZZ</name>
<dbReference type="SMART" id="SM00382">
    <property type="entry name" value="AAA"/>
    <property type="match status" value="1"/>
</dbReference>
<dbReference type="InterPro" id="IPR011527">
    <property type="entry name" value="ABC1_TM_dom"/>
</dbReference>
<dbReference type="InterPro" id="IPR003593">
    <property type="entry name" value="AAA+_ATPase"/>
</dbReference>
<evidence type="ECO:0000256" key="3">
    <source>
        <dbReference type="ARBA" id="ARBA00022741"/>
    </source>
</evidence>
<comment type="subcellular location">
    <subcellularLocation>
        <location evidence="1">Membrane</location>
        <topology evidence="1">Multi-pass membrane protein</topology>
    </subcellularLocation>
</comment>
<protein>
    <submittedName>
        <fullName evidence="10">Unannotated protein</fullName>
    </submittedName>
</protein>
<evidence type="ECO:0000313" key="11">
    <source>
        <dbReference type="EMBL" id="CAB5001910.1"/>
    </source>
</evidence>
<feature type="domain" description="ABC transmembrane type-1" evidence="9">
    <location>
        <begin position="55"/>
        <end position="339"/>
    </location>
</feature>
<dbReference type="AlphaFoldDB" id="A0A6J7LCY8"/>
<dbReference type="GO" id="GO:0140359">
    <property type="term" value="F:ABC-type transporter activity"/>
    <property type="evidence" value="ECO:0007669"/>
    <property type="project" value="InterPro"/>
</dbReference>
<dbReference type="PROSITE" id="PS50893">
    <property type="entry name" value="ABC_TRANSPORTER_2"/>
    <property type="match status" value="1"/>
</dbReference>
<dbReference type="PANTHER" id="PTHR24221">
    <property type="entry name" value="ATP-BINDING CASSETTE SUB-FAMILY B"/>
    <property type="match status" value="1"/>
</dbReference>
<keyword evidence="4" id="KW-0067">ATP-binding</keyword>
<dbReference type="EMBL" id="CAFBNF010000376">
    <property type="protein sequence ID" value="CAB4964643.1"/>
    <property type="molecule type" value="Genomic_DNA"/>
</dbReference>
<reference evidence="10" key="1">
    <citation type="submission" date="2020-05" db="EMBL/GenBank/DDBJ databases">
        <authorList>
            <person name="Chiriac C."/>
            <person name="Salcher M."/>
            <person name="Ghai R."/>
            <person name="Kavagutti S V."/>
        </authorList>
    </citation>
    <scope>NUCLEOTIDE SEQUENCE</scope>
</reference>
<proteinExistence type="predicted"/>
<dbReference type="Pfam" id="PF00005">
    <property type="entry name" value="ABC_tran"/>
    <property type="match status" value="1"/>
</dbReference>
<dbReference type="EMBL" id="CAFBOZ010000082">
    <property type="protein sequence ID" value="CAB5001910.1"/>
    <property type="molecule type" value="Genomic_DNA"/>
</dbReference>
<evidence type="ECO:0000256" key="4">
    <source>
        <dbReference type="ARBA" id="ARBA00022840"/>
    </source>
</evidence>
<feature type="domain" description="ABC transporter" evidence="8">
    <location>
        <begin position="390"/>
        <end position="626"/>
    </location>
</feature>
<keyword evidence="2 7" id="KW-0812">Transmembrane</keyword>
<dbReference type="GO" id="GO:0005524">
    <property type="term" value="F:ATP binding"/>
    <property type="evidence" value="ECO:0007669"/>
    <property type="project" value="UniProtKB-KW"/>
</dbReference>
<feature type="transmembrane region" description="Helical" evidence="7">
    <location>
        <begin position="308"/>
        <end position="328"/>
    </location>
</feature>
<feature type="transmembrane region" description="Helical" evidence="7">
    <location>
        <begin position="92"/>
        <end position="115"/>
    </location>
</feature>
<evidence type="ECO:0000256" key="2">
    <source>
        <dbReference type="ARBA" id="ARBA00022692"/>
    </source>
</evidence>
<feature type="transmembrane region" description="Helical" evidence="7">
    <location>
        <begin position="182"/>
        <end position="211"/>
    </location>
</feature>
<evidence type="ECO:0000256" key="7">
    <source>
        <dbReference type="SAM" id="Phobius"/>
    </source>
</evidence>
<keyword evidence="5 7" id="KW-1133">Transmembrane helix</keyword>
<sequence length="629" mass="67184">MAVTGSRRSPVVDRELLHTIRQSAGLLDPRDRRRLLILMVVQSLTAFLDLAAIALIGLTATLASGAASRAYPTWLDGLLTRVSGTQTDPYRVVLWLGAIAAVLLLTKTLASFWVTRRTFRFLANRQAMISGGLAQRLLTRPLLDVRAMSSQDISYALTNGVNALTMGVLGQTVMLVSEISLLAALGVGLLFVDATVTIFTVLFFGVVAVLTQRALGRKASRLGSRFTETQVASFESLQELLAAYREITVSGRRESYVSSFRRLRWDFAEVQGEINLMSQLTKYIFEVALVVGGVLLVGSQLLTKETATAVGVIAVFLVATSRIIPSLLRMQMAALTMRSNGGMAHTVLQLADDLQIAEADPSRGAAVAPVTLASLAEGLATSFPEFSGSVACQSVTFGYPGSSVGAINDVSVSVPAGASLALVGQTGAGKSTLVDLLLGVLEPDVGRIEVSGLTPRAAISRWPGALAYVPQDSVVVQGSIRRNVCLGLPDELIDDDRVWEALDRARLADVMSSLREGLETEVGESGFRLSGGQRQRLGIARALYTRPRLLVLDEATSALDAETENEIAQTISNLAGQVTLIIVAHRLATVRDCDQVAYLDGGRLEALGTFDEVRTASPRFNSQAVLLGL</sequence>
<dbReference type="GO" id="GO:0016020">
    <property type="term" value="C:membrane"/>
    <property type="evidence" value="ECO:0007669"/>
    <property type="project" value="UniProtKB-SubCell"/>
</dbReference>
<dbReference type="InterPro" id="IPR027417">
    <property type="entry name" value="P-loop_NTPase"/>
</dbReference>
<dbReference type="Gene3D" id="1.20.1560.10">
    <property type="entry name" value="ABC transporter type 1, transmembrane domain"/>
    <property type="match status" value="1"/>
</dbReference>
<dbReference type="InterPro" id="IPR017871">
    <property type="entry name" value="ABC_transporter-like_CS"/>
</dbReference>
<evidence type="ECO:0000256" key="5">
    <source>
        <dbReference type="ARBA" id="ARBA00022989"/>
    </source>
</evidence>
<dbReference type="PROSITE" id="PS50929">
    <property type="entry name" value="ABC_TM1F"/>
    <property type="match status" value="1"/>
</dbReference>
<dbReference type="InterPro" id="IPR003439">
    <property type="entry name" value="ABC_transporter-like_ATP-bd"/>
</dbReference>
<dbReference type="InterPro" id="IPR039421">
    <property type="entry name" value="Type_1_exporter"/>
</dbReference>
<organism evidence="10">
    <name type="scientific">freshwater metagenome</name>
    <dbReference type="NCBI Taxonomy" id="449393"/>
    <lineage>
        <taxon>unclassified sequences</taxon>
        <taxon>metagenomes</taxon>
        <taxon>ecological metagenomes</taxon>
    </lineage>
</organism>
<accession>A0A6J7LCY8</accession>
<dbReference type="GO" id="GO:0016887">
    <property type="term" value="F:ATP hydrolysis activity"/>
    <property type="evidence" value="ECO:0007669"/>
    <property type="project" value="InterPro"/>
</dbReference>
<evidence type="ECO:0000259" key="9">
    <source>
        <dbReference type="PROSITE" id="PS50929"/>
    </source>
</evidence>